<dbReference type="PANTHER" id="PTHR12245">
    <property type="entry name" value="SPRY DOMAIN CONTAINING SOCS BOX PROTEIN"/>
    <property type="match status" value="1"/>
</dbReference>
<dbReference type="OrthoDB" id="6101731at2759"/>
<gene>
    <name evidence="2" type="ORF">DGYR_LOCUS4660</name>
</gene>
<dbReference type="Gene3D" id="2.60.120.920">
    <property type="match status" value="1"/>
</dbReference>
<dbReference type="InterPro" id="IPR050672">
    <property type="entry name" value="FBXO45-Fsn/SPSB_families"/>
</dbReference>
<proteinExistence type="predicted"/>
<dbReference type="AlphaFoldDB" id="A0A7I8VJU1"/>
<comment type="caution">
    <text evidence="2">The sequence shown here is derived from an EMBL/GenBank/DDBJ whole genome shotgun (WGS) entry which is preliminary data.</text>
</comment>
<evidence type="ECO:0000313" key="3">
    <source>
        <dbReference type="Proteomes" id="UP000549394"/>
    </source>
</evidence>
<feature type="compositionally biased region" description="Basic residues" evidence="1">
    <location>
        <begin position="1"/>
        <end position="13"/>
    </location>
</feature>
<evidence type="ECO:0000313" key="2">
    <source>
        <dbReference type="EMBL" id="CAD5115981.1"/>
    </source>
</evidence>
<dbReference type="InterPro" id="IPR013320">
    <property type="entry name" value="ConA-like_dom_sf"/>
</dbReference>
<dbReference type="GO" id="GO:0019005">
    <property type="term" value="C:SCF ubiquitin ligase complex"/>
    <property type="evidence" value="ECO:0007669"/>
    <property type="project" value="TreeGrafter"/>
</dbReference>
<accession>A0A7I8VJU1</accession>
<dbReference type="InterPro" id="IPR016024">
    <property type="entry name" value="ARM-type_fold"/>
</dbReference>
<keyword evidence="3" id="KW-1185">Reference proteome</keyword>
<evidence type="ECO:0000256" key="1">
    <source>
        <dbReference type="SAM" id="MobiDB-lite"/>
    </source>
</evidence>
<name>A0A7I8VJU1_9ANNE</name>
<dbReference type="InterPro" id="IPR043136">
    <property type="entry name" value="B30.2/SPRY_sf"/>
</dbReference>
<reference evidence="2 3" key="1">
    <citation type="submission" date="2020-08" db="EMBL/GenBank/DDBJ databases">
        <authorList>
            <person name="Hejnol A."/>
        </authorList>
    </citation>
    <scope>NUCLEOTIDE SEQUENCE [LARGE SCALE GENOMIC DNA]</scope>
</reference>
<dbReference type="SUPFAM" id="SSF49899">
    <property type="entry name" value="Concanavalin A-like lectins/glucanases"/>
    <property type="match status" value="1"/>
</dbReference>
<protein>
    <submittedName>
        <fullName evidence="2">DgyrCDS4912</fullName>
    </submittedName>
</protein>
<organism evidence="2 3">
    <name type="scientific">Dimorphilus gyrociliatus</name>
    <dbReference type="NCBI Taxonomy" id="2664684"/>
    <lineage>
        <taxon>Eukaryota</taxon>
        <taxon>Metazoa</taxon>
        <taxon>Spiralia</taxon>
        <taxon>Lophotrochozoa</taxon>
        <taxon>Annelida</taxon>
        <taxon>Polychaeta</taxon>
        <taxon>Polychaeta incertae sedis</taxon>
        <taxon>Dinophilidae</taxon>
        <taxon>Dimorphilus</taxon>
    </lineage>
</organism>
<feature type="region of interest" description="Disordered" evidence="1">
    <location>
        <begin position="1"/>
        <end position="31"/>
    </location>
</feature>
<dbReference type="GO" id="GO:0043161">
    <property type="term" value="P:proteasome-mediated ubiquitin-dependent protein catabolic process"/>
    <property type="evidence" value="ECO:0007669"/>
    <property type="project" value="TreeGrafter"/>
</dbReference>
<dbReference type="EMBL" id="CAJFCJ010000006">
    <property type="protein sequence ID" value="CAD5115981.1"/>
    <property type="molecule type" value="Genomic_DNA"/>
</dbReference>
<dbReference type="PANTHER" id="PTHR12245:SF11">
    <property type="entry name" value="PROTEIN GUSTAVUS"/>
    <property type="match status" value="1"/>
</dbReference>
<sequence>MGLSTSKKKKLHHTNTNDDLPEVTESKEDNNSKLSTSQTFFKWDINSCSKNLVISDDFSTISKPFKTGTIDSVRSKFGYNSGRHVYRVNWPIDRRGEDIAVIGFSTKHLPLQSVCGSSEKSFGLNLIDNSIIFNNAKTNTNADEEVPDTFIVILDLIDDWWIIKMDNKYIKISLKELKNVIEKENNKLYLTTSMTKDGGRVNVNIDWRNPSILLEDDSPHILDSISMKYVFDVSIQESWLTSKSILKQLILNDGDKIKSIIIQSINLFKLYPNMLESSIAIYSADDSIKIILRYYELLSRNLEDEKVHACFKWMTVFLFFLTNTNSTNSFLAEENGILKIIGKVLKMFQNKKNPKPFLLIKLLLNLSKPIQMREKIRQSRVYDIISWFSDNDDVESYKMYATMIKARVMNSTERSHWNIDETILQSLTISIKLRDENGNIDFKEMTLNLYEVLDCISLICENSDNGKYFLRNGVTYELIDIISIQSTHTLTAEKAVHCLNQLFNQIKKRLENGNLSDIDDIAFLFKSDRLNMILHNLLGKSSDVDLHKQIKTCLIEIQDIAKICSNHNCFYKNLCRKFIINNLKINDAFLEPAYDMCYCKFCFTLRGDKEYYARGYPESTYALPIGWYRIGLKLPPRAKVENAFEKWHRAFHGTRVENILKILQHGDLLMPGDITAEGQQLKELDGHFNLDYKPEGFDTRQVFVSPTIRYAGLNVYSYKQKWKDFNVKVAFQVLIKPGTYKIGKETIGTSERIDQRISNDEIEWSTKRRGVIIPYGLLIKVTKENLS</sequence>
<dbReference type="Proteomes" id="UP000549394">
    <property type="component" value="Unassembled WGS sequence"/>
</dbReference>
<dbReference type="SUPFAM" id="SSF48371">
    <property type="entry name" value="ARM repeat"/>
    <property type="match status" value="1"/>
</dbReference>